<comment type="subcellular location">
    <subcellularLocation>
        <location evidence="1">Secreted</location>
    </subcellularLocation>
</comment>
<sequence>MTAQQGQQAQACPIFMYHNIAQAPRGLKRWRSLYVSPGAFARQMWLLKRLGYTGLSMADAMPYLRGERQGRIAVITLDDGYVDNLQFALPVLKRYGFTATCYAVSGSIGRYNNWDAEKLGIQKPLMTPGQLRAWHEGGMEIGAHTRSHPHLRQCSDAQLHDEIAGSKADLEDVLGAPVTQFCYPYGDMDDRVAEITRASGYAAATTTQRGRAIIGTDLWRLPRVQVARHHVLPQFAMRAFTNYENKRYESRRA</sequence>
<organism evidence="4 5">
    <name type="scientific">Dyella nitratireducens</name>
    <dbReference type="NCBI Taxonomy" id="1849580"/>
    <lineage>
        <taxon>Bacteria</taxon>
        <taxon>Pseudomonadati</taxon>
        <taxon>Pseudomonadota</taxon>
        <taxon>Gammaproteobacteria</taxon>
        <taxon>Lysobacterales</taxon>
        <taxon>Rhodanobacteraceae</taxon>
        <taxon>Dyella</taxon>
    </lineage>
</organism>
<dbReference type="PANTHER" id="PTHR34216">
    <property type="match status" value="1"/>
</dbReference>
<name>A0ABQ1GNY3_9GAMM</name>
<dbReference type="SUPFAM" id="SSF88713">
    <property type="entry name" value="Glycoside hydrolase/deacetylase"/>
    <property type="match status" value="1"/>
</dbReference>
<dbReference type="InterPro" id="IPR011330">
    <property type="entry name" value="Glyco_hydro/deAcase_b/a-brl"/>
</dbReference>
<proteinExistence type="predicted"/>
<dbReference type="InterPro" id="IPR051398">
    <property type="entry name" value="Polysacch_Deacetylase"/>
</dbReference>
<evidence type="ECO:0000259" key="3">
    <source>
        <dbReference type="PROSITE" id="PS51677"/>
    </source>
</evidence>
<reference evidence="5" key="1">
    <citation type="journal article" date="2019" name="Int. J. Syst. Evol. Microbiol.">
        <title>The Global Catalogue of Microorganisms (GCM) 10K type strain sequencing project: providing services to taxonomists for standard genome sequencing and annotation.</title>
        <authorList>
            <consortium name="The Broad Institute Genomics Platform"/>
            <consortium name="The Broad Institute Genome Sequencing Center for Infectious Disease"/>
            <person name="Wu L."/>
            <person name="Ma J."/>
        </authorList>
    </citation>
    <scope>NUCLEOTIDE SEQUENCE [LARGE SCALE GENOMIC DNA]</scope>
    <source>
        <strain evidence="5">CGMCC 1.15439</strain>
    </source>
</reference>
<feature type="domain" description="NodB homology" evidence="3">
    <location>
        <begin position="71"/>
        <end position="253"/>
    </location>
</feature>
<dbReference type="Pfam" id="PF01522">
    <property type="entry name" value="Polysacc_deac_1"/>
    <property type="match status" value="1"/>
</dbReference>
<dbReference type="CDD" id="cd10918">
    <property type="entry name" value="CE4_NodB_like_5s_6s"/>
    <property type="match status" value="1"/>
</dbReference>
<dbReference type="RefSeq" id="WP_229720996.1">
    <property type="nucleotide sequence ID" value="NZ_BMJA01000005.1"/>
</dbReference>
<comment type="caution">
    <text evidence="4">The sequence shown here is derived from an EMBL/GenBank/DDBJ whole genome shotgun (WGS) entry which is preliminary data.</text>
</comment>
<evidence type="ECO:0000313" key="4">
    <source>
        <dbReference type="EMBL" id="GGA47531.1"/>
    </source>
</evidence>
<dbReference type="Gene3D" id="3.20.20.370">
    <property type="entry name" value="Glycoside hydrolase/deacetylase"/>
    <property type="match status" value="1"/>
</dbReference>
<protein>
    <submittedName>
        <fullName evidence="4">Polysaccharide deacetylase</fullName>
    </submittedName>
</protein>
<gene>
    <name evidence="4" type="ORF">GCM10010981_40860</name>
</gene>
<dbReference type="InterPro" id="IPR002509">
    <property type="entry name" value="NODB_dom"/>
</dbReference>
<keyword evidence="2" id="KW-0732">Signal</keyword>
<accession>A0ABQ1GNY3</accession>
<evidence type="ECO:0000256" key="1">
    <source>
        <dbReference type="ARBA" id="ARBA00004613"/>
    </source>
</evidence>
<evidence type="ECO:0000256" key="2">
    <source>
        <dbReference type="ARBA" id="ARBA00022729"/>
    </source>
</evidence>
<evidence type="ECO:0000313" key="5">
    <source>
        <dbReference type="Proteomes" id="UP000620046"/>
    </source>
</evidence>
<dbReference type="Proteomes" id="UP000620046">
    <property type="component" value="Unassembled WGS sequence"/>
</dbReference>
<dbReference type="EMBL" id="BMJA01000005">
    <property type="protein sequence ID" value="GGA47531.1"/>
    <property type="molecule type" value="Genomic_DNA"/>
</dbReference>
<keyword evidence="5" id="KW-1185">Reference proteome</keyword>
<dbReference type="PANTHER" id="PTHR34216:SF3">
    <property type="entry name" value="POLY-BETA-1,6-N-ACETYL-D-GLUCOSAMINE N-DEACETYLASE"/>
    <property type="match status" value="1"/>
</dbReference>
<dbReference type="PROSITE" id="PS51677">
    <property type="entry name" value="NODB"/>
    <property type="match status" value="1"/>
</dbReference>